<evidence type="ECO:0000313" key="2">
    <source>
        <dbReference type="EMBL" id="CEK92884.1"/>
    </source>
</evidence>
<protein>
    <submittedName>
        <fullName evidence="2">Uncharacterized protein</fullName>
    </submittedName>
</protein>
<reference evidence="2" key="1">
    <citation type="submission" date="2014-12" db="EMBL/GenBank/DDBJ databases">
        <title>Insight into the proteome of Arion vulgaris.</title>
        <authorList>
            <person name="Aradska J."/>
            <person name="Bulat T."/>
            <person name="Smidak R."/>
            <person name="Sarate P."/>
            <person name="Gangsoo J."/>
            <person name="Sialana F."/>
            <person name="Bilban M."/>
            <person name="Lubec G."/>
        </authorList>
    </citation>
    <scope>NUCLEOTIDE SEQUENCE</scope>
    <source>
        <tissue evidence="2">Skin</tissue>
    </source>
</reference>
<feature type="non-terminal residue" evidence="2">
    <location>
        <position position="1"/>
    </location>
</feature>
<evidence type="ECO:0000256" key="1">
    <source>
        <dbReference type="SAM" id="MobiDB-lite"/>
    </source>
</evidence>
<dbReference type="EMBL" id="HACG01046019">
    <property type="protein sequence ID" value="CEK92884.1"/>
    <property type="molecule type" value="Transcribed_RNA"/>
</dbReference>
<name>A0A0B7BHR6_9EUPU</name>
<proteinExistence type="predicted"/>
<organism evidence="2">
    <name type="scientific">Arion vulgaris</name>
    <dbReference type="NCBI Taxonomy" id="1028688"/>
    <lineage>
        <taxon>Eukaryota</taxon>
        <taxon>Metazoa</taxon>
        <taxon>Spiralia</taxon>
        <taxon>Lophotrochozoa</taxon>
        <taxon>Mollusca</taxon>
        <taxon>Gastropoda</taxon>
        <taxon>Heterobranchia</taxon>
        <taxon>Euthyneura</taxon>
        <taxon>Panpulmonata</taxon>
        <taxon>Eupulmonata</taxon>
        <taxon>Stylommatophora</taxon>
        <taxon>Helicina</taxon>
        <taxon>Arionoidea</taxon>
        <taxon>Arionidae</taxon>
        <taxon>Arion</taxon>
    </lineage>
</organism>
<sequence length="53" mass="6745">ERKRERENERERERKRQREKERERQTDCGINTYKVYIKIIKLYIDGISLQKMM</sequence>
<dbReference type="AlphaFoldDB" id="A0A0B7BHR6"/>
<gene>
    <name evidence="2" type="primary">ORF190782</name>
</gene>
<feature type="region of interest" description="Disordered" evidence="1">
    <location>
        <begin position="1"/>
        <end position="25"/>
    </location>
</feature>
<accession>A0A0B7BHR6</accession>